<protein>
    <recommendedName>
        <fullName evidence="3">Thioesterase domain-containing protein</fullName>
    </recommendedName>
</protein>
<dbReference type="AlphaFoldDB" id="A0A381RS72"/>
<feature type="domain" description="Thioesterase" evidence="3">
    <location>
        <begin position="53"/>
        <end position="134"/>
    </location>
</feature>
<keyword evidence="2" id="KW-0378">Hydrolase</keyword>
<comment type="similarity">
    <text evidence="1">Belongs to the thioesterase PaaI family.</text>
</comment>
<accession>A0A381RS72</accession>
<organism evidence="4">
    <name type="scientific">marine metagenome</name>
    <dbReference type="NCBI Taxonomy" id="408172"/>
    <lineage>
        <taxon>unclassified sequences</taxon>
        <taxon>metagenomes</taxon>
        <taxon>ecological metagenomes</taxon>
    </lineage>
</organism>
<dbReference type="InterPro" id="IPR029069">
    <property type="entry name" value="HotDog_dom_sf"/>
</dbReference>
<evidence type="ECO:0000313" key="4">
    <source>
        <dbReference type="EMBL" id="SUZ94725.1"/>
    </source>
</evidence>
<dbReference type="Gene3D" id="3.10.129.10">
    <property type="entry name" value="Hotdog Thioesterase"/>
    <property type="match status" value="1"/>
</dbReference>
<dbReference type="PANTHER" id="PTHR21660:SF1">
    <property type="entry name" value="ACYL-COENZYME A THIOESTERASE 13"/>
    <property type="match status" value="1"/>
</dbReference>
<evidence type="ECO:0000256" key="2">
    <source>
        <dbReference type="ARBA" id="ARBA00022801"/>
    </source>
</evidence>
<evidence type="ECO:0000259" key="3">
    <source>
        <dbReference type="Pfam" id="PF03061"/>
    </source>
</evidence>
<dbReference type="EMBL" id="UINC01002261">
    <property type="protein sequence ID" value="SUZ94725.1"/>
    <property type="molecule type" value="Genomic_DNA"/>
</dbReference>
<dbReference type="Pfam" id="PF03061">
    <property type="entry name" value="4HBT"/>
    <property type="match status" value="1"/>
</dbReference>
<dbReference type="InterPro" id="IPR039298">
    <property type="entry name" value="ACOT13"/>
</dbReference>
<name>A0A381RS72_9ZZZZ</name>
<dbReference type="GO" id="GO:0047617">
    <property type="term" value="F:fatty acyl-CoA hydrolase activity"/>
    <property type="evidence" value="ECO:0007669"/>
    <property type="project" value="InterPro"/>
</dbReference>
<gene>
    <name evidence="4" type="ORF">METZ01_LOCUS47579</name>
</gene>
<dbReference type="InterPro" id="IPR003736">
    <property type="entry name" value="PAAI_dom"/>
</dbReference>
<sequence>MTTSETARSQQELLGLLRDLPFFKLLGLEFVEAEPGRSITRISMRPDLAQPAGLMHGGVIASLIDTGTAYALLLREEIQDTLRDGGSLVTVDLRVKYLRPVADGIITCEARVIRMGRQIIHTDAVVTNEAGAEVARGDAIYTTAGTLSTSS</sequence>
<dbReference type="CDD" id="cd03443">
    <property type="entry name" value="PaaI_thioesterase"/>
    <property type="match status" value="1"/>
</dbReference>
<dbReference type="InterPro" id="IPR006683">
    <property type="entry name" value="Thioestr_dom"/>
</dbReference>
<reference evidence="4" key="1">
    <citation type="submission" date="2018-05" db="EMBL/GenBank/DDBJ databases">
        <authorList>
            <person name="Lanie J.A."/>
            <person name="Ng W.-L."/>
            <person name="Kazmierczak K.M."/>
            <person name="Andrzejewski T.M."/>
            <person name="Davidsen T.M."/>
            <person name="Wayne K.J."/>
            <person name="Tettelin H."/>
            <person name="Glass J.I."/>
            <person name="Rusch D."/>
            <person name="Podicherti R."/>
            <person name="Tsui H.-C.T."/>
            <person name="Winkler M.E."/>
        </authorList>
    </citation>
    <scope>NUCLEOTIDE SEQUENCE</scope>
</reference>
<dbReference type="PANTHER" id="PTHR21660">
    <property type="entry name" value="THIOESTERASE SUPERFAMILY MEMBER-RELATED"/>
    <property type="match status" value="1"/>
</dbReference>
<dbReference type="SUPFAM" id="SSF54637">
    <property type="entry name" value="Thioesterase/thiol ester dehydrase-isomerase"/>
    <property type="match status" value="1"/>
</dbReference>
<evidence type="ECO:0000256" key="1">
    <source>
        <dbReference type="ARBA" id="ARBA00008324"/>
    </source>
</evidence>
<proteinExistence type="inferred from homology"/>
<dbReference type="NCBIfam" id="TIGR00369">
    <property type="entry name" value="unchar_dom_1"/>
    <property type="match status" value="1"/>
</dbReference>